<dbReference type="InterPro" id="IPR001680">
    <property type="entry name" value="WD40_rpt"/>
</dbReference>
<dbReference type="GO" id="GO:0120293">
    <property type="term" value="C:dynein axonemal particle"/>
    <property type="evidence" value="ECO:0007669"/>
    <property type="project" value="UniProtKB-SubCell"/>
</dbReference>
<dbReference type="RefSeq" id="XP_018517753.1">
    <property type="nucleotide sequence ID" value="XM_018662237.2"/>
</dbReference>
<keyword evidence="6" id="KW-0969">Cilium</keyword>
<dbReference type="SUPFAM" id="SSF50978">
    <property type="entry name" value="WD40 repeat-like"/>
    <property type="match status" value="1"/>
</dbReference>
<dbReference type="AlphaFoldDB" id="A0AAJ7LC18"/>
<evidence type="ECO:0000256" key="6">
    <source>
        <dbReference type="ARBA" id="ARBA00023069"/>
    </source>
</evidence>
<name>A0AAJ7LC18_LATCA</name>
<dbReference type="GO" id="GO:0045504">
    <property type="term" value="F:dynein heavy chain binding"/>
    <property type="evidence" value="ECO:0007669"/>
    <property type="project" value="TreeGrafter"/>
</dbReference>
<keyword evidence="4" id="KW-0677">Repeat</keyword>
<evidence type="ECO:0000256" key="3">
    <source>
        <dbReference type="ARBA" id="ARBA00022574"/>
    </source>
</evidence>
<dbReference type="Proteomes" id="UP000694890">
    <property type="component" value="Unplaced"/>
</dbReference>
<dbReference type="InterPro" id="IPR036322">
    <property type="entry name" value="WD40_repeat_dom_sf"/>
</dbReference>
<keyword evidence="5" id="KW-0282">Flagellum</keyword>
<reference evidence="13" key="1">
    <citation type="submission" date="2025-08" db="UniProtKB">
        <authorList>
            <consortium name="RefSeq"/>
        </authorList>
    </citation>
    <scope>IDENTIFICATION</scope>
    <source>
        <tissue evidence="13">Brain</tissue>
    </source>
</reference>
<comment type="subcellular location">
    <subcellularLocation>
        <location evidence="1">Cytoplasm</location>
        <location evidence="1">Cytoskeleton</location>
        <location evidence="1">Flagellum axoneme</location>
    </subcellularLocation>
    <subcellularLocation>
        <location evidence="9">Dynein axonemal particle</location>
    </subcellularLocation>
</comment>
<keyword evidence="8" id="KW-0966">Cell projection</keyword>
<dbReference type="GO" id="GO:0045503">
    <property type="term" value="F:dynein light chain binding"/>
    <property type="evidence" value="ECO:0007669"/>
    <property type="project" value="TreeGrafter"/>
</dbReference>
<evidence type="ECO:0000256" key="9">
    <source>
        <dbReference type="ARBA" id="ARBA00024190"/>
    </source>
</evidence>
<dbReference type="InterPro" id="IPR050687">
    <property type="entry name" value="Dynein_IC"/>
</dbReference>
<dbReference type="SMART" id="SM00320">
    <property type="entry name" value="WD40"/>
    <property type="match status" value="6"/>
</dbReference>
<dbReference type="Pfam" id="PF00400">
    <property type="entry name" value="WD40"/>
    <property type="match status" value="2"/>
</dbReference>
<keyword evidence="2" id="KW-0963">Cytoplasm</keyword>
<evidence type="ECO:0000256" key="1">
    <source>
        <dbReference type="ARBA" id="ARBA00004611"/>
    </source>
</evidence>
<dbReference type="KEGG" id="lcf:108873890"/>
<organism evidence="12 13">
    <name type="scientific">Lates calcarifer</name>
    <name type="common">Barramundi</name>
    <name type="synonym">Holocentrus calcarifer</name>
    <dbReference type="NCBI Taxonomy" id="8187"/>
    <lineage>
        <taxon>Eukaryota</taxon>
        <taxon>Metazoa</taxon>
        <taxon>Chordata</taxon>
        <taxon>Craniata</taxon>
        <taxon>Vertebrata</taxon>
        <taxon>Euteleostomi</taxon>
        <taxon>Actinopterygii</taxon>
        <taxon>Neopterygii</taxon>
        <taxon>Teleostei</taxon>
        <taxon>Neoteleostei</taxon>
        <taxon>Acanthomorphata</taxon>
        <taxon>Carangaria</taxon>
        <taxon>Carangaria incertae sedis</taxon>
        <taxon>Centropomidae</taxon>
        <taxon>Lates</taxon>
    </lineage>
</organism>
<proteinExistence type="predicted"/>
<dbReference type="InterPro" id="IPR015943">
    <property type="entry name" value="WD40/YVTN_repeat-like_dom_sf"/>
</dbReference>
<dbReference type="Gene3D" id="2.130.10.10">
    <property type="entry name" value="YVTN repeat-like/Quinoprotein amine dehydrogenase"/>
    <property type="match status" value="1"/>
</dbReference>
<evidence type="ECO:0000256" key="7">
    <source>
        <dbReference type="ARBA" id="ARBA00023212"/>
    </source>
</evidence>
<keyword evidence="3" id="KW-0853">WD repeat</keyword>
<sequence>MSTSLAKEETKKRRTLVLRPSSRAVNISVSGIHGVNQSTRHTNSVVGFSSRKSFSLGGGSKVLEKSAVQTPRQAARVFDEDDNDVTPQPLYQADPGAVQAKASRFFVDEISAGSASEQTTATGSFTMPFSRSVLGSSRISSQSTIESTNEEIEDTFTKQDIPINFPDVQGKRDTVKEQVTEEMLKELIHVYICETDSMSLLDIPSTFVSVDADDAETITEKNNQYAEVCRNRMGNDKYVDRSMQTLNGAAKNKHVQTDSMAMVDTATTVTTWDMYDTLRGPEQDNTVHNPEPEKVEYPEAVMDTNRGAERSVSVGSTASTASAASSLKEEVFGSSVNAESDLQLIMLSENFQQCLLVMERNILRNTFQPKLAAYRQLPVLEDLGSPVKPGTMEQRQEDTEKSRSQALERLWAFSCELSRGCSVSSMAWNKRNPDLLAVGYGEFDSSTQRAGLVCCWSLKNPTWPERVFHCDSAVTSLDFSANNPSQLAVGMHDGSIAIYNVHSQDNKSPVISSSECPNKHLGPVWQLRWTQQELSITGDEKVEALFSVSADGRISKWFVFNNGLDCIDLMKLKRIHNAKKKAGGNNTEKKSESVLSALTPGLCFDFHPTDSSLYLVGTWEGFIHKCSCSNSQQFLETFRKHFCPVNCIAWCPLSPDVFLSCSSDWTIQLWKQDRLNPVLGFTSTQMAVYDIKWSPKWATVFGAINEGQLEIWDLNSSILDPVAVQPAAPGVKMKSLLFATQTDCVLVGDSDGQVTVYQLKNFSVGESSQVNILEGLIHSAASR</sequence>
<evidence type="ECO:0000256" key="11">
    <source>
        <dbReference type="ARBA" id="ARBA00041557"/>
    </source>
</evidence>
<gene>
    <name evidence="13" type="primary">LOC108873890</name>
</gene>
<evidence type="ECO:0000256" key="10">
    <source>
        <dbReference type="ARBA" id="ARBA00040002"/>
    </source>
</evidence>
<dbReference type="GO" id="GO:0003341">
    <property type="term" value="P:cilium movement"/>
    <property type="evidence" value="ECO:0007669"/>
    <property type="project" value="TreeGrafter"/>
</dbReference>
<protein>
    <recommendedName>
        <fullName evidence="10">Dynein axonemal intermediate chain 4</fullName>
    </recommendedName>
    <alternativeName>
        <fullName evidence="11">WD repeat-containing protein 78</fullName>
    </alternativeName>
</protein>
<keyword evidence="7" id="KW-0206">Cytoskeleton</keyword>
<evidence type="ECO:0000256" key="5">
    <source>
        <dbReference type="ARBA" id="ARBA00022846"/>
    </source>
</evidence>
<evidence type="ECO:0000256" key="8">
    <source>
        <dbReference type="ARBA" id="ARBA00023273"/>
    </source>
</evidence>
<evidence type="ECO:0000313" key="12">
    <source>
        <dbReference type="Proteomes" id="UP000694890"/>
    </source>
</evidence>
<dbReference type="PANTHER" id="PTHR12442">
    <property type="entry name" value="DYNEIN INTERMEDIATE CHAIN"/>
    <property type="match status" value="1"/>
</dbReference>
<accession>A0AAJ7LC18</accession>
<dbReference type="GeneID" id="108873890"/>
<dbReference type="PANTHER" id="PTHR12442:SF12">
    <property type="entry name" value="DYNEIN AXONEMAL INTERMEDIATE CHAIN 4"/>
    <property type="match status" value="1"/>
</dbReference>
<evidence type="ECO:0000313" key="13">
    <source>
        <dbReference type="RefSeq" id="XP_018517753.1"/>
    </source>
</evidence>
<dbReference type="FunFam" id="2.130.10.10:FF:001248">
    <property type="entry name" value="WD repeat domain 78"/>
    <property type="match status" value="1"/>
</dbReference>
<evidence type="ECO:0000256" key="2">
    <source>
        <dbReference type="ARBA" id="ARBA00022490"/>
    </source>
</evidence>
<dbReference type="GO" id="GO:0005858">
    <property type="term" value="C:axonemal dynein complex"/>
    <property type="evidence" value="ECO:0007669"/>
    <property type="project" value="TreeGrafter"/>
</dbReference>
<evidence type="ECO:0000256" key="4">
    <source>
        <dbReference type="ARBA" id="ARBA00022737"/>
    </source>
</evidence>